<evidence type="ECO:0000313" key="2">
    <source>
        <dbReference type="Proteomes" id="UP001165740"/>
    </source>
</evidence>
<dbReference type="RefSeq" id="XP_055898379.1">
    <property type="nucleotide sequence ID" value="XM_056042404.1"/>
</dbReference>
<dbReference type="GeneID" id="106064799"/>
<proteinExistence type="predicted"/>
<evidence type="ECO:0000256" key="1">
    <source>
        <dbReference type="SAM" id="SignalP"/>
    </source>
</evidence>
<name>A0A9W3BG10_BIOGL</name>
<evidence type="ECO:0000313" key="3">
    <source>
        <dbReference type="RefSeq" id="XP_055898378.1"/>
    </source>
</evidence>
<accession>A0A9W3BG10</accession>
<dbReference type="RefSeq" id="XP_055898378.1">
    <property type="nucleotide sequence ID" value="XM_056042403.1"/>
</dbReference>
<dbReference type="Proteomes" id="UP001165740">
    <property type="component" value="Chromosome 9"/>
</dbReference>
<feature type="chain" id="PRO_5044703048" evidence="1">
    <location>
        <begin position="20"/>
        <end position="200"/>
    </location>
</feature>
<feature type="signal peptide" evidence="1">
    <location>
        <begin position="1"/>
        <end position="19"/>
    </location>
</feature>
<protein>
    <submittedName>
        <fullName evidence="3 4">Uncharacterized protein LOC106064799 isoform X1</fullName>
    </submittedName>
</protein>
<keyword evidence="1" id="KW-0732">Signal</keyword>
<gene>
    <name evidence="3 4" type="primary">LOC106064799</name>
</gene>
<dbReference type="AlphaFoldDB" id="A0A9W3BG10"/>
<reference evidence="3 4" key="1">
    <citation type="submission" date="2025-04" db="UniProtKB">
        <authorList>
            <consortium name="RefSeq"/>
        </authorList>
    </citation>
    <scope>IDENTIFICATION</scope>
</reference>
<sequence length="200" mass="22312">MLHPLLLCCLGSLLAVSECLHISKRIIGCFDLEQCLEVLNVFDMVDFLSIVSLTEEKNYILLCQSVVTLQVCYEKYQDDCYDPWYSTIVRHYIQASEYLCSDEGKEALTAISLTPCSTEDMVQLSTLDAISDCISNKSKELSTAGSKSINFCFYLKTSTNCSMEAVRNNCGSDFAGVMEKLLDMNFNSSSKLLDGCNRNA</sequence>
<evidence type="ECO:0000313" key="4">
    <source>
        <dbReference type="RefSeq" id="XP_055898379.1"/>
    </source>
</evidence>
<organism evidence="2 3">
    <name type="scientific">Biomphalaria glabrata</name>
    <name type="common">Bloodfluke planorb</name>
    <name type="synonym">Freshwater snail</name>
    <dbReference type="NCBI Taxonomy" id="6526"/>
    <lineage>
        <taxon>Eukaryota</taxon>
        <taxon>Metazoa</taxon>
        <taxon>Spiralia</taxon>
        <taxon>Lophotrochozoa</taxon>
        <taxon>Mollusca</taxon>
        <taxon>Gastropoda</taxon>
        <taxon>Heterobranchia</taxon>
        <taxon>Euthyneura</taxon>
        <taxon>Panpulmonata</taxon>
        <taxon>Hygrophila</taxon>
        <taxon>Lymnaeoidea</taxon>
        <taxon>Planorbidae</taxon>
        <taxon>Biomphalaria</taxon>
    </lineage>
</organism>
<keyword evidence="2" id="KW-1185">Reference proteome</keyword>